<evidence type="ECO:0000259" key="2">
    <source>
        <dbReference type="PROSITE" id="PS50234"/>
    </source>
</evidence>
<dbReference type="InterPro" id="IPR051266">
    <property type="entry name" value="CLCR"/>
</dbReference>
<dbReference type="PROSITE" id="PS50234">
    <property type="entry name" value="VWFA"/>
    <property type="match status" value="1"/>
</dbReference>
<comment type="caution">
    <text evidence="3">The sequence shown here is derived from an EMBL/GenBank/DDBJ whole genome shotgun (WGS) entry which is preliminary data.</text>
</comment>
<dbReference type="Pfam" id="PF07715">
    <property type="entry name" value="Plug"/>
    <property type="match status" value="1"/>
</dbReference>
<comment type="similarity">
    <text evidence="1">Belongs to the TonB-dependent receptor family.</text>
</comment>
<sequence>MKHVLQIFTILFVAFQLQAQQRNISGVVTAASDGLPLPGVTVIVKGTSNGTQTDFDGKYSIKANTGDVLIFSFVGMKTEKRTVGTSNVINLVMADDSSALDEVVITGYSKSTRSYSAPSKAQLKRREQKAYHNKLASQIQSNSISQTLQGQTSGVLVNTGSGQPSQTSQVIIRGNASLSKGREPLYVVDGVTVNANTFRHLNHKDIKSLSVLKDSNATAIYGSRATGGVIVVTTTKAKTKNKDVLYIIDGIPVKKEDNLIIESLADSLIDTKKEYSKAEARKKFGEIAKHGCIVITTHKGNFRIQSNETYAVIEENSFERTTLSPLSTFSIDVDKASYSNVRRMINNGETIQPDAVKIEEMVNYFNYDYPQPTDEHPFSITTEVVKTPWHDNTNLVRIGLQGKTYKNEDLPASNLTFLIDVSGSMGNRNKLPLLKSAFKLLVNQLRQQDKVSIVVYAGAAGVVLKPTSGDKKDKIIRALDNLNSGGSTAGGAGIELAYKLAEKNFKKNGNNRVILATDGDFNVGASSDKAMEELIEEKRKSGVFLSVLGFGYGNYKDSKLETLADKGNGNHAYIDTMQEAQKVFGKEFGGTLYTIAKDVKIQVEFNPKKVQAYRLIGYENRLLNDEDFVDDAIDAGELGSGHTVTALYEVVPTGIETEYLNDVADLKYTETKTIDDYSNELFTVKFRYKKPDASKSIEMVHVQTTEITKPTEDMNFASAVALFGMQLRTSQYYNNASIDKVIELAENGRAKDKQGYRAEFIRLVKSYDHLD</sequence>
<dbReference type="InterPro" id="IPR036465">
    <property type="entry name" value="vWFA_dom_sf"/>
</dbReference>
<reference evidence="4" key="1">
    <citation type="journal article" date="2019" name="Int. J. Syst. Evol. Microbiol.">
        <title>The Global Catalogue of Microorganisms (GCM) 10K type strain sequencing project: providing services to taxonomists for standard genome sequencing and annotation.</title>
        <authorList>
            <consortium name="The Broad Institute Genomics Platform"/>
            <consortium name="The Broad Institute Genome Sequencing Center for Infectious Disease"/>
            <person name="Wu L."/>
            <person name="Ma J."/>
        </authorList>
    </citation>
    <scope>NUCLEOTIDE SEQUENCE [LARGE SCALE GENOMIC DNA]</scope>
    <source>
        <strain evidence="4">CCM 8681</strain>
    </source>
</reference>
<evidence type="ECO:0000313" key="3">
    <source>
        <dbReference type="EMBL" id="GGI57797.1"/>
    </source>
</evidence>
<feature type="domain" description="VWFA" evidence="2">
    <location>
        <begin position="414"/>
        <end position="599"/>
    </location>
</feature>
<dbReference type="InterPro" id="IPR012910">
    <property type="entry name" value="Plug_dom"/>
</dbReference>
<dbReference type="InterPro" id="IPR002035">
    <property type="entry name" value="VWF_A"/>
</dbReference>
<dbReference type="Pfam" id="PF00092">
    <property type="entry name" value="VWA"/>
    <property type="match status" value="1"/>
</dbReference>
<keyword evidence="4" id="KW-1185">Reference proteome</keyword>
<dbReference type="EMBL" id="BMDQ01000003">
    <property type="protein sequence ID" value="GGI57797.1"/>
    <property type="molecule type" value="Genomic_DNA"/>
</dbReference>
<accession>A0ABQ2BZ87</accession>
<keyword evidence="1" id="KW-0472">Membrane</keyword>
<dbReference type="SMART" id="SM00327">
    <property type="entry name" value="VWA"/>
    <property type="match status" value="1"/>
</dbReference>
<dbReference type="NCBIfam" id="TIGR04057">
    <property type="entry name" value="SusC_RagA_signa"/>
    <property type="match status" value="1"/>
</dbReference>
<dbReference type="SUPFAM" id="SSF53300">
    <property type="entry name" value="vWA-like"/>
    <property type="match status" value="1"/>
</dbReference>
<dbReference type="PROSITE" id="PS52016">
    <property type="entry name" value="TONB_DEPENDENT_REC_3"/>
    <property type="match status" value="1"/>
</dbReference>
<dbReference type="Gene3D" id="3.40.50.410">
    <property type="entry name" value="von Willebrand factor, type A domain"/>
    <property type="match status" value="1"/>
</dbReference>
<gene>
    <name evidence="3" type="ORF">GCM10011444_21060</name>
</gene>
<protein>
    <recommendedName>
        <fullName evidence="2">VWFA domain-containing protein</fullName>
    </recommendedName>
</protein>
<comment type="subcellular location">
    <subcellularLocation>
        <location evidence="1">Cell outer membrane</location>
        <topology evidence="1">Multi-pass membrane protein</topology>
    </subcellularLocation>
</comment>
<evidence type="ECO:0000256" key="1">
    <source>
        <dbReference type="PROSITE-ProRule" id="PRU01360"/>
    </source>
</evidence>
<proteinExistence type="inferred from homology"/>
<dbReference type="CDD" id="cd01465">
    <property type="entry name" value="vWA_subgroup"/>
    <property type="match status" value="1"/>
</dbReference>
<dbReference type="Pfam" id="PF13715">
    <property type="entry name" value="CarbopepD_reg_2"/>
    <property type="match status" value="1"/>
</dbReference>
<dbReference type="InterPro" id="IPR023997">
    <property type="entry name" value="TonB-dep_OMP_SusC/RagA_CS"/>
</dbReference>
<dbReference type="Gene3D" id="2.60.40.1120">
    <property type="entry name" value="Carboxypeptidase-like, regulatory domain"/>
    <property type="match status" value="1"/>
</dbReference>
<dbReference type="InterPro" id="IPR022156">
    <property type="entry name" value="Uncharacterised_YfbK_N"/>
</dbReference>
<keyword evidence="1" id="KW-0998">Cell outer membrane</keyword>
<dbReference type="InterPro" id="IPR008969">
    <property type="entry name" value="CarboxyPept-like_regulatory"/>
</dbReference>
<keyword evidence="1" id="KW-1134">Transmembrane beta strand</keyword>
<organism evidence="3 4">
    <name type="scientific">Winogradskyella haliclonae</name>
    <dbReference type="NCBI Taxonomy" id="2048558"/>
    <lineage>
        <taxon>Bacteria</taxon>
        <taxon>Pseudomonadati</taxon>
        <taxon>Bacteroidota</taxon>
        <taxon>Flavobacteriia</taxon>
        <taxon>Flavobacteriales</taxon>
        <taxon>Flavobacteriaceae</taxon>
        <taxon>Winogradskyella</taxon>
    </lineage>
</organism>
<keyword evidence="1" id="KW-0813">Transport</keyword>
<dbReference type="Pfam" id="PF12450">
    <property type="entry name" value="vWF_A"/>
    <property type="match status" value="1"/>
</dbReference>
<dbReference type="InterPro" id="IPR037066">
    <property type="entry name" value="Plug_dom_sf"/>
</dbReference>
<dbReference type="InterPro" id="IPR039426">
    <property type="entry name" value="TonB-dep_rcpt-like"/>
</dbReference>
<dbReference type="RefSeq" id="WP_188374724.1">
    <property type="nucleotide sequence ID" value="NZ_BMDQ01000003.1"/>
</dbReference>
<dbReference type="Gene3D" id="2.170.130.10">
    <property type="entry name" value="TonB-dependent receptor, plug domain"/>
    <property type="match status" value="1"/>
</dbReference>
<keyword evidence="1" id="KW-0812">Transmembrane</keyword>
<dbReference type="PANTHER" id="PTHR10579:SF43">
    <property type="entry name" value="ZINC FINGER (C3HC4-TYPE RING FINGER) FAMILY PROTEIN"/>
    <property type="match status" value="1"/>
</dbReference>
<dbReference type="Pfam" id="PF12034">
    <property type="entry name" value="YfbK_C"/>
    <property type="match status" value="1"/>
</dbReference>
<dbReference type="SUPFAM" id="SSF49464">
    <property type="entry name" value="Carboxypeptidase regulatory domain-like"/>
    <property type="match status" value="1"/>
</dbReference>
<dbReference type="SUPFAM" id="SSF56935">
    <property type="entry name" value="Porins"/>
    <property type="match status" value="1"/>
</dbReference>
<name>A0ABQ2BZ87_9FLAO</name>
<evidence type="ECO:0000313" key="4">
    <source>
        <dbReference type="Proteomes" id="UP000624701"/>
    </source>
</evidence>
<dbReference type="PANTHER" id="PTHR10579">
    <property type="entry name" value="CALCIUM-ACTIVATED CHLORIDE CHANNEL REGULATOR"/>
    <property type="match status" value="1"/>
</dbReference>
<dbReference type="InterPro" id="IPR021908">
    <property type="entry name" value="YfbK_C"/>
</dbReference>
<dbReference type="Proteomes" id="UP000624701">
    <property type="component" value="Unassembled WGS sequence"/>
</dbReference>